<proteinExistence type="predicted"/>
<dbReference type="PROSITE" id="PS50937">
    <property type="entry name" value="HTH_MERR_2"/>
    <property type="match status" value="1"/>
</dbReference>
<protein>
    <submittedName>
        <fullName evidence="4">MerR family transcriptional regulator</fullName>
    </submittedName>
</protein>
<dbReference type="EMBL" id="JAAIWN010000001">
    <property type="protein sequence ID" value="NEY80121.1"/>
    <property type="molecule type" value="Genomic_DNA"/>
</dbReference>
<dbReference type="Pfam" id="PF13411">
    <property type="entry name" value="MerR_1"/>
    <property type="match status" value="1"/>
</dbReference>
<dbReference type="SMART" id="SM00422">
    <property type="entry name" value="HTH_MERR"/>
    <property type="match status" value="1"/>
</dbReference>
<dbReference type="CDD" id="cd01106">
    <property type="entry name" value="HTH_TipAL-Mta"/>
    <property type="match status" value="1"/>
</dbReference>
<dbReference type="PANTHER" id="PTHR30204">
    <property type="entry name" value="REDOX-CYCLING DRUG-SENSING TRANSCRIPTIONAL ACTIVATOR SOXR"/>
    <property type="match status" value="1"/>
</dbReference>
<dbReference type="InterPro" id="IPR000551">
    <property type="entry name" value="MerR-type_HTH_dom"/>
</dbReference>
<dbReference type="Proteomes" id="UP000570010">
    <property type="component" value="Unassembled WGS sequence"/>
</dbReference>
<sequence length="255" mass="30290">MEKRFSIGEFAKITNVTTRTLQYYDEVGLLTASRTKSGHRTYKEHDFITLQKITSLKFLGYSLDQIKEFIQQDQWDIVDYFAFQQEEMIKKRDHFNCVIRLLDYAQKMIKRTGNLDANIFVSLINSIQMEEEQKQWLKRYIPDEEVESFFQLAREKQTKIEEEYISIMSQLRNSDLSNPEHQTVQHLVGKLFSLAKEIIGESVSVFDYLKEIDIKEEKWTLGPAIFSKEEEQLLQKAFQIYLKTEGIHIHDPKRK</sequence>
<reference evidence="4 5" key="1">
    <citation type="submission" date="2020-02" db="EMBL/GenBank/DDBJ databases">
        <title>Bacillus aquiflavi sp. nov., isolated from yellow water of strong flavor Chinese baijiu in Yibin region of China.</title>
        <authorList>
            <person name="Xie J."/>
        </authorList>
    </citation>
    <scope>NUCLEOTIDE SEQUENCE [LARGE SCALE GENOMIC DNA]</scope>
    <source>
        <strain evidence="4 5">3H-10</strain>
    </source>
</reference>
<comment type="caution">
    <text evidence="4">The sequence shown here is derived from an EMBL/GenBank/DDBJ whole genome shotgun (WGS) entry which is preliminary data.</text>
</comment>
<dbReference type="InterPro" id="IPR009061">
    <property type="entry name" value="DNA-bd_dom_put_sf"/>
</dbReference>
<dbReference type="InterPro" id="IPR047057">
    <property type="entry name" value="MerR_fam"/>
</dbReference>
<evidence type="ECO:0000259" key="2">
    <source>
        <dbReference type="PROSITE" id="PS50937"/>
    </source>
</evidence>
<evidence type="ECO:0000313" key="5">
    <source>
        <dbReference type="Proteomes" id="UP000472971"/>
    </source>
</evidence>
<keyword evidence="5" id="KW-1185">Reference proteome</keyword>
<dbReference type="Proteomes" id="UP000472971">
    <property type="component" value="Unassembled WGS sequence"/>
</dbReference>
<accession>A0A6B3VX52</accession>
<feature type="domain" description="HTH merR-type" evidence="2">
    <location>
        <begin position="4"/>
        <end position="72"/>
    </location>
</feature>
<evidence type="ECO:0000313" key="6">
    <source>
        <dbReference type="Proteomes" id="UP000570010"/>
    </source>
</evidence>
<dbReference type="Gene3D" id="1.10.1660.10">
    <property type="match status" value="1"/>
</dbReference>
<keyword evidence="1" id="KW-0238">DNA-binding</keyword>
<evidence type="ECO:0000313" key="3">
    <source>
        <dbReference type="EMBL" id="MBA4535745.1"/>
    </source>
</evidence>
<dbReference type="RefSeq" id="WP_163239128.1">
    <property type="nucleotide sequence ID" value="NZ_CP082780.1"/>
</dbReference>
<evidence type="ECO:0000256" key="1">
    <source>
        <dbReference type="ARBA" id="ARBA00023125"/>
    </source>
</evidence>
<evidence type="ECO:0000313" key="4">
    <source>
        <dbReference type="EMBL" id="NEY80121.1"/>
    </source>
</evidence>
<dbReference type="EMBL" id="JACEIO010000001">
    <property type="protein sequence ID" value="MBA4535745.1"/>
    <property type="molecule type" value="Genomic_DNA"/>
</dbReference>
<dbReference type="SUPFAM" id="SSF46955">
    <property type="entry name" value="Putative DNA-binding domain"/>
    <property type="match status" value="1"/>
</dbReference>
<dbReference type="PANTHER" id="PTHR30204:SF96">
    <property type="entry name" value="CHROMOSOME-ANCHORING PROTEIN RACA"/>
    <property type="match status" value="1"/>
</dbReference>
<dbReference type="GO" id="GO:0003677">
    <property type="term" value="F:DNA binding"/>
    <property type="evidence" value="ECO:0007669"/>
    <property type="project" value="UniProtKB-KW"/>
</dbReference>
<dbReference type="GO" id="GO:0003700">
    <property type="term" value="F:DNA-binding transcription factor activity"/>
    <property type="evidence" value="ECO:0007669"/>
    <property type="project" value="InterPro"/>
</dbReference>
<dbReference type="AlphaFoldDB" id="A0A6B3VX52"/>
<gene>
    <name evidence="4" type="ORF">G4D64_00995</name>
    <name evidence="3" type="ORF">H1Z61_00995</name>
</gene>
<reference evidence="3 6" key="2">
    <citation type="submission" date="2020-07" db="EMBL/GenBank/DDBJ databases">
        <authorList>
            <person name="Feng H."/>
        </authorList>
    </citation>
    <scope>NUCLEOTIDE SEQUENCE [LARGE SCALE GENOMIC DNA]</scope>
    <source>
        <strain evidence="3">S-12</strain>
        <strain evidence="6">s-12</strain>
    </source>
</reference>
<dbReference type="Gene3D" id="6.10.250.360">
    <property type="match status" value="1"/>
</dbReference>
<name>A0A6B3VX52_9BACI</name>
<organism evidence="4 5">
    <name type="scientific">Bacillus aquiflavi</name>
    <dbReference type="NCBI Taxonomy" id="2672567"/>
    <lineage>
        <taxon>Bacteria</taxon>
        <taxon>Bacillati</taxon>
        <taxon>Bacillota</taxon>
        <taxon>Bacilli</taxon>
        <taxon>Bacillales</taxon>
        <taxon>Bacillaceae</taxon>
        <taxon>Bacillus</taxon>
    </lineage>
</organism>